<organism evidence="1 2">
    <name type="scientific">Mycolicibacterium rufum</name>
    <dbReference type="NCBI Taxonomy" id="318424"/>
    <lineage>
        <taxon>Bacteria</taxon>
        <taxon>Bacillati</taxon>
        <taxon>Actinomycetota</taxon>
        <taxon>Actinomycetes</taxon>
        <taxon>Mycobacteriales</taxon>
        <taxon>Mycobacteriaceae</taxon>
        <taxon>Mycolicibacterium</taxon>
    </lineage>
</organism>
<evidence type="ECO:0000313" key="1">
    <source>
        <dbReference type="EMBL" id="MCV7074088.1"/>
    </source>
</evidence>
<evidence type="ECO:0000313" key="2">
    <source>
        <dbReference type="Proteomes" id="UP001140272"/>
    </source>
</evidence>
<reference evidence="1" key="2">
    <citation type="journal article" date="2022" name="BMC Genomics">
        <title>Comparative genome analysis of mycobacteria focusing on tRNA and non-coding RNA.</title>
        <authorList>
            <person name="Behra P.R.K."/>
            <person name="Pettersson B.M.F."/>
            <person name="Ramesh M."/>
            <person name="Das S."/>
            <person name="Dasgupta S."/>
            <person name="Kirsebom L.A."/>
        </authorList>
    </citation>
    <scope>NUCLEOTIDE SEQUENCE</scope>
    <source>
        <strain evidence="1">DSM 45406</strain>
    </source>
</reference>
<sequence length="40" mass="3948">MHDLPAVPGRSRPVSRRAALRYASAATALAGLGAAALSSG</sequence>
<feature type="non-terminal residue" evidence="1">
    <location>
        <position position="40"/>
    </location>
</feature>
<dbReference type="InterPro" id="IPR019546">
    <property type="entry name" value="TAT_signal_bac_arc"/>
</dbReference>
<accession>A0A9X2YHX9</accession>
<comment type="caution">
    <text evidence="1">The sequence shown here is derived from an EMBL/GenBank/DDBJ whole genome shotgun (WGS) entry which is preliminary data.</text>
</comment>
<dbReference type="PROSITE" id="PS51318">
    <property type="entry name" value="TAT"/>
    <property type="match status" value="1"/>
</dbReference>
<reference evidence="1" key="1">
    <citation type="submission" date="2020-07" db="EMBL/GenBank/DDBJ databases">
        <authorList>
            <person name="Pettersson B.M.F."/>
            <person name="Behra P.R.K."/>
            <person name="Ramesh M."/>
            <person name="Das S."/>
            <person name="Dasgupta S."/>
            <person name="Kirsebom L.A."/>
        </authorList>
    </citation>
    <scope>NUCLEOTIDE SEQUENCE</scope>
    <source>
        <strain evidence="1">DSM 45406</strain>
    </source>
</reference>
<gene>
    <name evidence="1" type="ORF">H7H73_31210</name>
</gene>
<dbReference type="Proteomes" id="UP001140272">
    <property type="component" value="Unassembled WGS sequence"/>
</dbReference>
<name>A0A9X2YHX9_9MYCO</name>
<dbReference type="NCBIfam" id="TIGR01409">
    <property type="entry name" value="TAT_signal_seq"/>
    <property type="match status" value="1"/>
</dbReference>
<protein>
    <submittedName>
        <fullName evidence="1">Twin-arginine translocation signal domain-containing protein</fullName>
    </submittedName>
</protein>
<dbReference type="EMBL" id="JACKRN010001004">
    <property type="protein sequence ID" value="MCV7074088.1"/>
    <property type="molecule type" value="Genomic_DNA"/>
</dbReference>
<dbReference type="InterPro" id="IPR006311">
    <property type="entry name" value="TAT_signal"/>
</dbReference>
<proteinExistence type="predicted"/>
<dbReference type="AlphaFoldDB" id="A0A9X2YHX9"/>